<sequence length="27" mass="3051">MANLGFPIAIFLYLLVRIEGKLQTLTD</sequence>
<name>A0AAX2ZKL2_9FIRM</name>
<dbReference type="EMBL" id="CP081135">
    <property type="protein sequence ID" value="UEL49869.1"/>
    <property type="molecule type" value="Genomic_DNA"/>
</dbReference>
<accession>A0AAX2ZKL2</accession>
<protein>
    <submittedName>
        <fullName evidence="1">YvrJ family protein</fullName>
    </submittedName>
</protein>
<dbReference type="AlphaFoldDB" id="A0AAX2ZKL2"/>
<gene>
    <name evidence="1" type="ORF">JW646_19245</name>
</gene>
<evidence type="ECO:0000313" key="2">
    <source>
        <dbReference type="Proteomes" id="UP001198983"/>
    </source>
</evidence>
<evidence type="ECO:0000313" key="1">
    <source>
        <dbReference type="EMBL" id="UEL49869.1"/>
    </source>
</evidence>
<dbReference type="RefSeq" id="WP_334302578.1">
    <property type="nucleotide sequence ID" value="NZ_CP081135.1"/>
</dbReference>
<reference evidence="1 2" key="1">
    <citation type="journal article" date="2023" name="Int. J. Syst. Evol. Microbiol.">
        <title>Terrisporobacter hibernicus sp. nov., isolated from bovine faeces in Northern Ireland.</title>
        <authorList>
            <person name="Mitchell M."/>
            <person name="Nguyen S.V."/>
            <person name="Connor M."/>
            <person name="Fairley D.J."/>
            <person name="Donoghue O."/>
            <person name="Marshall H."/>
            <person name="Koolman L."/>
            <person name="McMullan G."/>
            <person name="Schaffer K.E."/>
            <person name="McGrath J.W."/>
            <person name="Fanning S."/>
        </authorList>
    </citation>
    <scope>NUCLEOTIDE SEQUENCE [LARGE SCALE GENOMIC DNA]</scope>
    <source>
        <strain evidence="1 2">MCA3</strain>
    </source>
</reference>
<dbReference type="Pfam" id="PF12841">
    <property type="entry name" value="YvrJ"/>
    <property type="match status" value="1"/>
</dbReference>
<dbReference type="InterPro" id="IPR024419">
    <property type="entry name" value="YvrJ"/>
</dbReference>
<proteinExistence type="predicted"/>
<dbReference type="Proteomes" id="UP001198983">
    <property type="component" value="Chromosome"/>
</dbReference>
<dbReference type="KEGG" id="tem:JW646_19245"/>
<keyword evidence="2" id="KW-1185">Reference proteome</keyword>
<organism evidence="1 2">
    <name type="scientific">Terrisporobacter hibernicus</name>
    <dbReference type="NCBI Taxonomy" id="2813371"/>
    <lineage>
        <taxon>Bacteria</taxon>
        <taxon>Bacillati</taxon>
        <taxon>Bacillota</taxon>
        <taxon>Clostridia</taxon>
        <taxon>Peptostreptococcales</taxon>
        <taxon>Peptostreptococcaceae</taxon>
        <taxon>Terrisporobacter</taxon>
    </lineage>
</organism>